<gene>
    <name evidence="2" type="ORF">TIRI35C_0720</name>
</gene>
<evidence type="ECO:0000256" key="1">
    <source>
        <dbReference type="SAM" id="Phobius"/>
    </source>
</evidence>
<proteinExistence type="predicted"/>
<keyword evidence="1" id="KW-1133">Transmembrane helix</keyword>
<dbReference type="AlphaFoldDB" id="A0A7G2D778"/>
<accession>A0A7G2D778</accession>
<dbReference type="Proteomes" id="UP000516304">
    <property type="component" value="Chromosome TIRI35C"/>
</dbReference>
<sequence length="70" mass="7800">MEVGAIIKKFNTHENLFEKLGILLVVVFFLMIAAGFTDSNQAGRIMTLILFILVFLASFIGYTVSKSLDE</sequence>
<evidence type="ECO:0000313" key="3">
    <source>
        <dbReference type="Proteomes" id="UP000516304"/>
    </source>
</evidence>
<keyword evidence="3" id="KW-1185">Reference proteome</keyword>
<dbReference type="EMBL" id="LR881183">
    <property type="protein sequence ID" value="CAD5243874.1"/>
    <property type="molecule type" value="Genomic_DNA"/>
</dbReference>
<reference evidence="2 3" key="1">
    <citation type="submission" date="2020-09" db="EMBL/GenBank/DDBJ databases">
        <authorList>
            <person name="Courtine D."/>
        </authorList>
    </citation>
    <scope>NUCLEOTIDE SEQUENCE [LARGE SCALE GENOMIC DNA]</scope>
    <source>
        <strain evidence="2 3">IRI35c</strain>
    </source>
</reference>
<protein>
    <submittedName>
        <fullName evidence="2">Uncharacterized protein</fullName>
    </submittedName>
</protein>
<dbReference type="KEGG" id="tcq:TIRI35C_0720"/>
<feature type="transmembrane region" description="Helical" evidence="1">
    <location>
        <begin position="20"/>
        <end position="37"/>
    </location>
</feature>
<organism evidence="2 3">
    <name type="scientific">Thermococcus camini</name>
    <dbReference type="NCBI Taxonomy" id="2016373"/>
    <lineage>
        <taxon>Archaea</taxon>
        <taxon>Methanobacteriati</taxon>
        <taxon>Methanobacteriota</taxon>
        <taxon>Thermococci</taxon>
        <taxon>Thermococcales</taxon>
        <taxon>Thermococcaceae</taxon>
        <taxon>Thermococcus</taxon>
    </lineage>
</organism>
<feature type="transmembrane region" description="Helical" evidence="1">
    <location>
        <begin position="43"/>
        <end position="64"/>
    </location>
</feature>
<dbReference type="GeneID" id="58918461"/>
<evidence type="ECO:0000313" key="2">
    <source>
        <dbReference type="EMBL" id="CAD5243874.1"/>
    </source>
</evidence>
<dbReference type="RefSeq" id="WP_188201763.1">
    <property type="nucleotide sequence ID" value="NZ_LR881183.1"/>
</dbReference>
<keyword evidence="1" id="KW-0812">Transmembrane</keyword>
<keyword evidence="1" id="KW-0472">Membrane</keyword>
<name>A0A7G2D778_9EURY</name>